<evidence type="ECO:0000313" key="3">
    <source>
        <dbReference type="EMBL" id="PWA11447.1"/>
    </source>
</evidence>
<accession>A0A2U1K1S4</accession>
<dbReference type="EMBL" id="QCZH01000001">
    <property type="protein sequence ID" value="PWA11447.1"/>
    <property type="molecule type" value="Genomic_DNA"/>
</dbReference>
<sequence>MNRMKNFLYTYKYEVLLFALMQHLFSGIFVPDLSNYHKAIWLINIVFLGVASIGVFIQKEKRKKIIQNILLLLVALFTIALPFYNTILNFKVAVNVVYIVFFSFIFWELLKFLIRPSHIDFNVISAAACGYFLLIEISVFIMQNHFYLNPNSFKGIDTTSPFASFIDLVYFSSITFTSIGFGDIIPNSHQTKLFTAFIGIVGQFYTVVLVGILISKFSSKEKE</sequence>
<dbReference type="Gene3D" id="1.10.287.70">
    <property type="match status" value="1"/>
</dbReference>
<keyword evidence="1" id="KW-1133">Transmembrane helix</keyword>
<dbReference type="GO" id="GO:0016286">
    <property type="term" value="F:small conductance calcium-activated potassium channel activity"/>
    <property type="evidence" value="ECO:0007669"/>
    <property type="project" value="InterPro"/>
</dbReference>
<feature type="transmembrane region" description="Helical" evidence="1">
    <location>
        <begin position="69"/>
        <end position="87"/>
    </location>
</feature>
<gene>
    <name evidence="3" type="ORF">DB891_01125</name>
</gene>
<dbReference type="PANTHER" id="PTHR10153">
    <property type="entry name" value="SMALL CONDUCTANCE CALCIUM-ACTIVATED POTASSIUM CHANNEL"/>
    <property type="match status" value="1"/>
</dbReference>
<feature type="transmembrane region" description="Helical" evidence="1">
    <location>
        <begin position="36"/>
        <end position="57"/>
    </location>
</feature>
<dbReference type="Pfam" id="PF07885">
    <property type="entry name" value="Ion_trans_2"/>
    <property type="match status" value="1"/>
</dbReference>
<feature type="domain" description="Potassium channel" evidence="2">
    <location>
        <begin position="149"/>
        <end position="217"/>
    </location>
</feature>
<dbReference type="InterPro" id="IPR015449">
    <property type="entry name" value="K_chnl_Ca-activ_SK"/>
</dbReference>
<comment type="caution">
    <text evidence="3">The sequence shown here is derived from an EMBL/GenBank/DDBJ whole genome shotgun (WGS) entry which is preliminary data.</text>
</comment>
<keyword evidence="1" id="KW-0812">Transmembrane</keyword>
<evidence type="ECO:0000256" key="1">
    <source>
        <dbReference type="SAM" id="Phobius"/>
    </source>
</evidence>
<reference evidence="3 4" key="1">
    <citation type="submission" date="2018-04" db="EMBL/GenBank/DDBJ databases">
        <title>Flavobacterium sp. nov., isolated from glacier ice.</title>
        <authorList>
            <person name="Liu Q."/>
            <person name="Xin Y.-H."/>
        </authorList>
    </citation>
    <scope>NUCLEOTIDE SEQUENCE [LARGE SCALE GENOMIC DNA]</scope>
    <source>
        <strain evidence="3 4">LB2P30</strain>
    </source>
</reference>
<organism evidence="3 4">
    <name type="scientific">Flavobacterium laiguense</name>
    <dbReference type="NCBI Taxonomy" id="2169409"/>
    <lineage>
        <taxon>Bacteria</taxon>
        <taxon>Pseudomonadati</taxon>
        <taxon>Bacteroidota</taxon>
        <taxon>Flavobacteriia</taxon>
        <taxon>Flavobacteriales</taxon>
        <taxon>Flavobacteriaceae</taxon>
        <taxon>Flavobacterium</taxon>
    </lineage>
</organism>
<keyword evidence="4" id="KW-1185">Reference proteome</keyword>
<protein>
    <submittedName>
        <fullName evidence="3">Ion transport 2 domain protein</fullName>
    </submittedName>
</protein>
<keyword evidence="1" id="KW-0472">Membrane</keyword>
<dbReference type="Proteomes" id="UP000245618">
    <property type="component" value="Unassembled WGS sequence"/>
</dbReference>
<feature type="transmembrane region" description="Helical" evidence="1">
    <location>
        <begin position="162"/>
        <end position="181"/>
    </location>
</feature>
<dbReference type="AlphaFoldDB" id="A0A2U1K1S4"/>
<proteinExistence type="predicted"/>
<dbReference type="SUPFAM" id="SSF81324">
    <property type="entry name" value="Voltage-gated potassium channels"/>
    <property type="match status" value="1"/>
</dbReference>
<evidence type="ECO:0000313" key="4">
    <source>
        <dbReference type="Proteomes" id="UP000245618"/>
    </source>
</evidence>
<feature type="transmembrane region" description="Helical" evidence="1">
    <location>
        <begin position="121"/>
        <end position="142"/>
    </location>
</feature>
<dbReference type="InterPro" id="IPR013099">
    <property type="entry name" value="K_chnl_dom"/>
</dbReference>
<evidence type="ECO:0000259" key="2">
    <source>
        <dbReference type="Pfam" id="PF07885"/>
    </source>
</evidence>
<feature type="transmembrane region" description="Helical" evidence="1">
    <location>
        <begin position="193"/>
        <end position="214"/>
    </location>
</feature>
<feature type="transmembrane region" description="Helical" evidence="1">
    <location>
        <begin position="93"/>
        <end position="114"/>
    </location>
</feature>
<dbReference type="OrthoDB" id="9799090at2"/>
<dbReference type="GO" id="GO:0016020">
    <property type="term" value="C:membrane"/>
    <property type="evidence" value="ECO:0007669"/>
    <property type="project" value="InterPro"/>
</dbReference>
<name>A0A2U1K1S4_9FLAO</name>
<feature type="transmembrane region" description="Helical" evidence="1">
    <location>
        <begin position="12"/>
        <end position="30"/>
    </location>
</feature>